<keyword evidence="2" id="KW-1185">Reference proteome</keyword>
<dbReference type="EMBL" id="KN717576">
    <property type="protein sequence ID" value="KJH40195.1"/>
    <property type="molecule type" value="Genomic_DNA"/>
</dbReference>
<evidence type="ECO:0000313" key="2">
    <source>
        <dbReference type="Proteomes" id="UP000053766"/>
    </source>
</evidence>
<accession>A0A0D8X6P2</accession>
<organism evidence="1 2">
    <name type="scientific">Dictyocaulus viviparus</name>
    <name type="common">Bovine lungworm</name>
    <dbReference type="NCBI Taxonomy" id="29172"/>
    <lineage>
        <taxon>Eukaryota</taxon>
        <taxon>Metazoa</taxon>
        <taxon>Ecdysozoa</taxon>
        <taxon>Nematoda</taxon>
        <taxon>Chromadorea</taxon>
        <taxon>Rhabditida</taxon>
        <taxon>Rhabditina</taxon>
        <taxon>Rhabditomorpha</taxon>
        <taxon>Strongyloidea</taxon>
        <taxon>Metastrongylidae</taxon>
        <taxon>Dictyocaulus</taxon>
    </lineage>
</organism>
<proteinExistence type="predicted"/>
<reference evidence="1 2" key="1">
    <citation type="submission" date="2013-11" db="EMBL/GenBank/DDBJ databases">
        <title>Draft genome of the bovine lungworm Dictyocaulus viviparus.</title>
        <authorList>
            <person name="Mitreva M."/>
        </authorList>
    </citation>
    <scope>NUCLEOTIDE SEQUENCE [LARGE SCALE GENOMIC DNA]</scope>
    <source>
        <strain evidence="1 2">HannoverDv2000</strain>
    </source>
</reference>
<protein>
    <submittedName>
        <fullName evidence="1">Uncharacterized protein</fullName>
    </submittedName>
</protein>
<dbReference type="Proteomes" id="UP000053766">
    <property type="component" value="Unassembled WGS sequence"/>
</dbReference>
<dbReference type="AlphaFoldDB" id="A0A0D8X6P2"/>
<name>A0A0D8X6P2_DICVI</name>
<evidence type="ECO:0000313" key="1">
    <source>
        <dbReference type="EMBL" id="KJH40195.1"/>
    </source>
</evidence>
<reference evidence="2" key="2">
    <citation type="journal article" date="2016" name="Sci. Rep.">
        <title>Dictyocaulus viviparus genome, variome and transcriptome elucidate lungworm biology and support future intervention.</title>
        <authorList>
            <person name="McNulty S.N."/>
            <person name="Strube C."/>
            <person name="Rosa B.A."/>
            <person name="Martin J.C."/>
            <person name="Tyagi R."/>
            <person name="Choi Y.J."/>
            <person name="Wang Q."/>
            <person name="Hallsworth Pepin K."/>
            <person name="Zhang X."/>
            <person name="Ozersky P."/>
            <person name="Wilson R.K."/>
            <person name="Sternberg P.W."/>
            <person name="Gasser R.B."/>
            <person name="Mitreva M."/>
        </authorList>
    </citation>
    <scope>NUCLEOTIDE SEQUENCE [LARGE SCALE GENOMIC DNA]</scope>
    <source>
        <strain evidence="2">HannoverDv2000</strain>
    </source>
</reference>
<gene>
    <name evidence="1" type="ORF">DICVIV_13866</name>
</gene>
<sequence>MVFGSYTFKLVIITRKMYVKRLHTMIMLSSTSTTSMHWTPMFWSTLYIKFAILLNNKSFLFSFISYIF</sequence>